<dbReference type="AlphaFoldDB" id="A0A9Q9BT63"/>
<name>A0A9Q9BT63_9STAP</name>
<evidence type="ECO:0000313" key="2">
    <source>
        <dbReference type="Proteomes" id="UP001057381"/>
    </source>
</evidence>
<gene>
    <name evidence="1" type="ORF">KFV11_00220</name>
</gene>
<accession>A0A9Q9BT63</accession>
<evidence type="ECO:0000313" key="1">
    <source>
        <dbReference type="EMBL" id="UTH13839.1"/>
    </source>
</evidence>
<reference evidence="1" key="1">
    <citation type="submission" date="2021-04" db="EMBL/GenBank/DDBJ databases">
        <title>Complete Genome Sequences of Macrococcus spp. from dog and cattle.</title>
        <authorList>
            <person name="Schwendener S."/>
            <person name="Perreten V."/>
        </authorList>
    </citation>
    <scope>NUCLEOTIDE SEQUENCE</scope>
    <source>
        <strain evidence="1">Epi0143-OL</strain>
    </source>
</reference>
<dbReference type="EMBL" id="CP073809">
    <property type="protein sequence ID" value="UTH13839.1"/>
    <property type="molecule type" value="Genomic_DNA"/>
</dbReference>
<dbReference type="Proteomes" id="UP001057381">
    <property type="component" value="Chromosome"/>
</dbReference>
<dbReference type="KEGG" id="mequ:KFV11_00220"/>
<sequence>MEMQQESLMEEIFNSNVLSEKQIKINMFLCYKALKESRDFYEALPKLMECKDALVTEYYITKSLSK</sequence>
<organism evidence="1 2">
    <name type="scientific">Macrococcus equipercicus</name>
    <dbReference type="NCBI Taxonomy" id="69967"/>
    <lineage>
        <taxon>Bacteria</taxon>
        <taxon>Bacillati</taxon>
        <taxon>Bacillota</taxon>
        <taxon>Bacilli</taxon>
        <taxon>Bacillales</taxon>
        <taxon>Staphylococcaceae</taxon>
        <taxon>Macrococcus</taxon>
    </lineage>
</organism>
<dbReference type="RefSeq" id="WP_254249992.1">
    <property type="nucleotide sequence ID" value="NZ_CP073809.1"/>
</dbReference>
<protein>
    <submittedName>
        <fullName evidence="1">Uncharacterized protein</fullName>
    </submittedName>
</protein>
<proteinExistence type="predicted"/>